<dbReference type="EnsemblProtists" id="EOD32902">
    <property type="protein sequence ID" value="EOD32902"/>
    <property type="gene ID" value="EMIHUDRAFT_112086"/>
</dbReference>
<name>A0A0D3K4V1_EMIH1</name>
<dbReference type="Proteomes" id="UP000013827">
    <property type="component" value="Unassembled WGS sequence"/>
</dbReference>
<dbReference type="HOGENOM" id="CLU_1613890_0_0_1"/>
<accession>A0A0D3K4V1</accession>
<dbReference type="GeneID" id="17278175"/>
<sequence length="165" mass="17768">MATVEPVPAHVAGTFDIGMFECNKHKACADGNACVCCIAHIGPTCCFYTDLEAKAGVVNECGPDNTFWMLCCATPLRMGGSAFPPLRVAGFCCEGQALLATRQAVLEKYKIQEDPCETTIYAFCCGTCAMAQQSNQLMTHEGFVMDGPQKVKKAEPPKLTEMPRA</sequence>
<keyword evidence="2" id="KW-1185">Reference proteome</keyword>
<dbReference type="KEGG" id="ehx:EMIHUDRAFT_112086"/>
<proteinExistence type="predicted"/>
<dbReference type="PaxDb" id="2903-EOD30786"/>
<dbReference type="RefSeq" id="XP_005783215.1">
    <property type="nucleotide sequence ID" value="XM_005783158.1"/>
</dbReference>
<evidence type="ECO:0000313" key="2">
    <source>
        <dbReference type="Proteomes" id="UP000013827"/>
    </source>
</evidence>
<evidence type="ECO:0000313" key="1">
    <source>
        <dbReference type="EnsemblProtists" id="EOD30786"/>
    </source>
</evidence>
<dbReference type="AlphaFoldDB" id="A0A0D3K4V1"/>
<dbReference type="GeneID" id="17276059"/>
<dbReference type="RefSeq" id="XP_005785331.1">
    <property type="nucleotide sequence ID" value="XM_005785274.1"/>
</dbReference>
<reference evidence="1" key="2">
    <citation type="submission" date="2024-10" db="UniProtKB">
        <authorList>
            <consortium name="EnsemblProtists"/>
        </authorList>
    </citation>
    <scope>IDENTIFICATION</scope>
</reference>
<organism evidence="1 2">
    <name type="scientific">Emiliania huxleyi (strain CCMP1516)</name>
    <dbReference type="NCBI Taxonomy" id="280463"/>
    <lineage>
        <taxon>Eukaryota</taxon>
        <taxon>Haptista</taxon>
        <taxon>Haptophyta</taxon>
        <taxon>Prymnesiophyceae</taxon>
        <taxon>Isochrysidales</taxon>
        <taxon>Noelaerhabdaceae</taxon>
        <taxon>Emiliania</taxon>
    </lineage>
</organism>
<reference evidence="2" key="1">
    <citation type="journal article" date="2013" name="Nature">
        <title>Pan genome of the phytoplankton Emiliania underpins its global distribution.</title>
        <authorList>
            <person name="Read B.A."/>
            <person name="Kegel J."/>
            <person name="Klute M.J."/>
            <person name="Kuo A."/>
            <person name="Lefebvre S.C."/>
            <person name="Maumus F."/>
            <person name="Mayer C."/>
            <person name="Miller J."/>
            <person name="Monier A."/>
            <person name="Salamov A."/>
            <person name="Young J."/>
            <person name="Aguilar M."/>
            <person name="Claverie J.M."/>
            <person name="Frickenhaus S."/>
            <person name="Gonzalez K."/>
            <person name="Herman E.K."/>
            <person name="Lin Y.C."/>
            <person name="Napier J."/>
            <person name="Ogata H."/>
            <person name="Sarno A.F."/>
            <person name="Shmutz J."/>
            <person name="Schroeder D."/>
            <person name="de Vargas C."/>
            <person name="Verret F."/>
            <person name="von Dassow P."/>
            <person name="Valentin K."/>
            <person name="Van de Peer Y."/>
            <person name="Wheeler G."/>
            <person name="Dacks J.B."/>
            <person name="Delwiche C.F."/>
            <person name="Dyhrman S.T."/>
            <person name="Glockner G."/>
            <person name="John U."/>
            <person name="Richards T."/>
            <person name="Worden A.Z."/>
            <person name="Zhang X."/>
            <person name="Grigoriev I.V."/>
            <person name="Allen A.E."/>
            <person name="Bidle K."/>
            <person name="Borodovsky M."/>
            <person name="Bowler C."/>
            <person name="Brownlee C."/>
            <person name="Cock J.M."/>
            <person name="Elias M."/>
            <person name="Gladyshev V.N."/>
            <person name="Groth M."/>
            <person name="Guda C."/>
            <person name="Hadaegh A."/>
            <person name="Iglesias-Rodriguez M.D."/>
            <person name="Jenkins J."/>
            <person name="Jones B.M."/>
            <person name="Lawson T."/>
            <person name="Leese F."/>
            <person name="Lindquist E."/>
            <person name="Lobanov A."/>
            <person name="Lomsadze A."/>
            <person name="Malik S.B."/>
            <person name="Marsh M.E."/>
            <person name="Mackinder L."/>
            <person name="Mock T."/>
            <person name="Mueller-Roeber B."/>
            <person name="Pagarete A."/>
            <person name="Parker M."/>
            <person name="Probert I."/>
            <person name="Quesneville H."/>
            <person name="Raines C."/>
            <person name="Rensing S.A."/>
            <person name="Riano-Pachon D.M."/>
            <person name="Richier S."/>
            <person name="Rokitta S."/>
            <person name="Shiraiwa Y."/>
            <person name="Soanes D.M."/>
            <person name="van der Giezen M."/>
            <person name="Wahlund T.M."/>
            <person name="Williams B."/>
            <person name="Wilson W."/>
            <person name="Wolfe G."/>
            <person name="Wurch L.L."/>
        </authorList>
    </citation>
    <scope>NUCLEOTIDE SEQUENCE</scope>
</reference>
<protein>
    <submittedName>
        <fullName evidence="1">Uncharacterized protein</fullName>
    </submittedName>
</protein>
<dbReference type="EnsemblProtists" id="EOD30786">
    <property type="protein sequence ID" value="EOD30786"/>
    <property type="gene ID" value="EMIHUDRAFT_113057"/>
</dbReference>
<dbReference type="KEGG" id="ehx:EMIHUDRAFT_113057"/>